<comment type="caution">
    <text evidence="8">The sequence shown here is derived from an EMBL/GenBank/DDBJ whole genome shotgun (WGS) entry which is preliminary data.</text>
</comment>
<keyword evidence="5" id="KW-0732">Signal</keyword>
<dbReference type="EMBL" id="JAACNO010000192">
    <property type="protein sequence ID" value="KAF4149167.1"/>
    <property type="molecule type" value="Genomic_DNA"/>
</dbReference>
<name>A0A8S9VAH4_PHYIN</name>
<gene>
    <name evidence="8" type="ORF">GN958_ATG01708</name>
</gene>
<dbReference type="Pfam" id="PF22748">
    <property type="entry name" value="PexRD54_WY"/>
    <property type="match status" value="1"/>
</dbReference>
<keyword evidence="6" id="KW-0843">Virulence</keyword>
<dbReference type="GO" id="GO:0043657">
    <property type="term" value="C:host cell"/>
    <property type="evidence" value="ECO:0007669"/>
    <property type="project" value="UniProtKB-SubCell"/>
</dbReference>
<keyword evidence="4" id="KW-0964">Secreted</keyword>
<reference evidence="8" key="1">
    <citation type="submission" date="2020-03" db="EMBL/GenBank/DDBJ databases">
        <title>Hybrid Assembly of Korean Phytophthora infestans isolates.</title>
        <authorList>
            <person name="Prokchorchik M."/>
            <person name="Lee Y."/>
            <person name="Seo J."/>
            <person name="Cho J.-H."/>
            <person name="Park Y.-E."/>
            <person name="Jang D.-C."/>
            <person name="Im J.-S."/>
            <person name="Choi J.-G."/>
            <person name="Park H.-J."/>
            <person name="Lee G.-B."/>
            <person name="Lee Y.-G."/>
            <person name="Hong S.-Y."/>
            <person name="Cho K."/>
            <person name="Sohn K.H."/>
        </authorList>
    </citation>
    <scope>NUCLEOTIDE SEQUENCE</scope>
    <source>
        <strain evidence="8">KR_2_A2</strain>
    </source>
</reference>
<organism evidence="8 9">
    <name type="scientific">Phytophthora infestans</name>
    <name type="common">Potato late blight agent</name>
    <name type="synonym">Botrytis infestans</name>
    <dbReference type="NCBI Taxonomy" id="4787"/>
    <lineage>
        <taxon>Eukaryota</taxon>
        <taxon>Sar</taxon>
        <taxon>Stramenopiles</taxon>
        <taxon>Oomycota</taxon>
        <taxon>Peronosporomycetes</taxon>
        <taxon>Peronosporales</taxon>
        <taxon>Peronosporaceae</taxon>
        <taxon>Phytophthora</taxon>
    </lineage>
</organism>
<proteinExistence type="inferred from homology"/>
<feature type="domain" description="RxLR effector PexRD54 WY" evidence="7">
    <location>
        <begin position="34"/>
        <end position="73"/>
    </location>
</feature>
<evidence type="ECO:0000256" key="1">
    <source>
        <dbReference type="ARBA" id="ARBA00004340"/>
    </source>
</evidence>
<evidence type="ECO:0000256" key="6">
    <source>
        <dbReference type="ARBA" id="ARBA00023026"/>
    </source>
</evidence>
<dbReference type="Proteomes" id="UP000704712">
    <property type="component" value="Unassembled WGS sequence"/>
</dbReference>
<evidence type="ECO:0000256" key="4">
    <source>
        <dbReference type="ARBA" id="ARBA00022525"/>
    </source>
</evidence>
<evidence type="ECO:0000313" key="9">
    <source>
        <dbReference type="Proteomes" id="UP000704712"/>
    </source>
</evidence>
<evidence type="ECO:0000259" key="7">
    <source>
        <dbReference type="Pfam" id="PF22748"/>
    </source>
</evidence>
<dbReference type="InterPro" id="IPR054463">
    <property type="entry name" value="PexRD54_WY"/>
</dbReference>
<dbReference type="GO" id="GO:0005576">
    <property type="term" value="C:extracellular region"/>
    <property type="evidence" value="ECO:0007669"/>
    <property type="project" value="UniProtKB-SubCell"/>
</dbReference>
<comment type="subcellular location">
    <subcellularLocation>
        <location evidence="1">Host cell</location>
    </subcellularLocation>
    <subcellularLocation>
        <location evidence="2">Secreted</location>
    </subcellularLocation>
</comment>
<protein>
    <recommendedName>
        <fullName evidence="7">RxLR effector PexRD54 WY domain-containing protein</fullName>
    </recommendedName>
</protein>
<comment type="similarity">
    <text evidence="3">Belongs to the RxLR effector family.</text>
</comment>
<evidence type="ECO:0000256" key="3">
    <source>
        <dbReference type="ARBA" id="ARBA00010400"/>
    </source>
</evidence>
<accession>A0A8S9VAH4</accession>
<evidence type="ECO:0000256" key="2">
    <source>
        <dbReference type="ARBA" id="ARBA00004613"/>
    </source>
</evidence>
<dbReference type="AlphaFoldDB" id="A0A8S9VAH4"/>
<evidence type="ECO:0000313" key="8">
    <source>
        <dbReference type="EMBL" id="KAF4149167.1"/>
    </source>
</evidence>
<evidence type="ECO:0000256" key="5">
    <source>
        <dbReference type="ARBA" id="ARBA00022729"/>
    </source>
</evidence>
<sequence length="116" mass="13391">MFETFTRTYGEKELPRIIAASTMTDIDRKLESAQLEAWLSSGKSVEDVFDLLRLNLTKDDFFKNPVLSIWVSYLNTIVTDNPNKMSEVLSFLKTRFTTTPLLRTLAKAKQFGKRSY</sequence>